<dbReference type="RefSeq" id="WP_188128670.1">
    <property type="nucleotide sequence ID" value="NZ_FTMK01000022.1"/>
</dbReference>
<proteinExistence type="predicted"/>
<reference evidence="2 3" key="1">
    <citation type="submission" date="2017-01" db="EMBL/GenBank/DDBJ databases">
        <authorList>
            <person name="Varghese N."/>
            <person name="Submissions S."/>
        </authorList>
    </citation>
    <scope>NUCLEOTIDE SEQUENCE [LARGE SCALE GENOMIC DNA]</scope>
    <source>
        <strain evidence="2 3">ATCC 700171</strain>
    </source>
</reference>
<dbReference type="Proteomes" id="UP000323956">
    <property type="component" value="Unassembled WGS sequence"/>
</dbReference>
<gene>
    <name evidence="2" type="ORF">SAMN05421641_12229</name>
</gene>
<evidence type="ECO:0000313" key="3">
    <source>
        <dbReference type="Proteomes" id="UP000323956"/>
    </source>
</evidence>
<dbReference type="AlphaFoldDB" id="A0A1N6XRR1"/>
<feature type="compositionally biased region" description="Basic and acidic residues" evidence="1">
    <location>
        <begin position="7"/>
        <end position="21"/>
    </location>
</feature>
<evidence type="ECO:0000256" key="1">
    <source>
        <dbReference type="SAM" id="MobiDB-lite"/>
    </source>
</evidence>
<organism evidence="2 3">
    <name type="scientific">Paracoccus thiocyanatus</name>
    <dbReference type="NCBI Taxonomy" id="34006"/>
    <lineage>
        <taxon>Bacteria</taxon>
        <taxon>Pseudomonadati</taxon>
        <taxon>Pseudomonadota</taxon>
        <taxon>Alphaproteobacteria</taxon>
        <taxon>Rhodobacterales</taxon>
        <taxon>Paracoccaceae</taxon>
        <taxon>Paracoccus</taxon>
    </lineage>
</organism>
<protein>
    <submittedName>
        <fullName evidence="2">Uncharacterized protein</fullName>
    </submittedName>
</protein>
<name>A0A1N6XRR1_9RHOB</name>
<sequence length="54" mass="6199">MGQKFVPELHDPHYRKAEGQKDAPLTDMEAERQFDAMVARLDAEESAVQKETPR</sequence>
<dbReference type="EMBL" id="FTMK01000022">
    <property type="protein sequence ID" value="SIR05010.1"/>
    <property type="molecule type" value="Genomic_DNA"/>
</dbReference>
<evidence type="ECO:0000313" key="2">
    <source>
        <dbReference type="EMBL" id="SIR05010.1"/>
    </source>
</evidence>
<accession>A0A1N6XRR1</accession>
<feature type="region of interest" description="Disordered" evidence="1">
    <location>
        <begin position="1"/>
        <end position="26"/>
    </location>
</feature>